<proteinExistence type="predicted"/>
<organism evidence="2 3">
    <name type="scientific">Corynebacterium gallinarum</name>
    <dbReference type="NCBI Taxonomy" id="2762214"/>
    <lineage>
        <taxon>Bacteria</taxon>
        <taxon>Bacillati</taxon>
        <taxon>Actinomycetota</taxon>
        <taxon>Actinomycetes</taxon>
        <taxon>Mycobacteriales</taxon>
        <taxon>Corynebacteriaceae</taxon>
        <taxon>Corynebacterium</taxon>
    </lineage>
</organism>
<dbReference type="Pfam" id="PF01863">
    <property type="entry name" value="YgjP-like"/>
    <property type="match status" value="1"/>
</dbReference>
<dbReference type="EMBL" id="JACSPR010000002">
    <property type="protein sequence ID" value="MBD8029246.1"/>
    <property type="molecule type" value="Genomic_DNA"/>
</dbReference>
<dbReference type="CDD" id="cd07344">
    <property type="entry name" value="M48_yhfN_like"/>
    <property type="match status" value="1"/>
</dbReference>
<evidence type="ECO:0000259" key="1">
    <source>
        <dbReference type="Pfam" id="PF01863"/>
    </source>
</evidence>
<dbReference type="AlphaFoldDB" id="A0A8I0HCR5"/>
<dbReference type="RefSeq" id="WP_191732507.1">
    <property type="nucleotide sequence ID" value="NZ_JACSPR010000002.1"/>
</dbReference>
<dbReference type="Proteomes" id="UP000650224">
    <property type="component" value="Unassembled WGS sequence"/>
</dbReference>
<sequence length="162" mass="18359">MQEIEVIRSARRTRTVQARIVDGRIEVRIPAAMTAAEEEKAVGEIVAKLKKRTTSTATSDADLVERAHRLNRTVLEGHARVGSVRWVGNQNSRWGSCSVATADIRISDRLRQVPDYVLDAVLVHELTHTFIPDHSPEFWSWADKTPLAERARGYLEAYQRWG</sequence>
<protein>
    <submittedName>
        <fullName evidence="2">M48 family metallopeptidase</fullName>
    </submittedName>
</protein>
<evidence type="ECO:0000313" key="3">
    <source>
        <dbReference type="Proteomes" id="UP000650224"/>
    </source>
</evidence>
<dbReference type="PANTHER" id="PTHR30399:SF1">
    <property type="entry name" value="UTP PYROPHOSPHATASE"/>
    <property type="match status" value="1"/>
</dbReference>
<dbReference type="PANTHER" id="PTHR30399">
    <property type="entry name" value="UNCHARACTERIZED PROTEIN YGJP"/>
    <property type="match status" value="1"/>
</dbReference>
<dbReference type="InterPro" id="IPR053136">
    <property type="entry name" value="UTP_pyrophosphatase-like"/>
</dbReference>
<comment type="caution">
    <text evidence="2">The sequence shown here is derived from an EMBL/GenBank/DDBJ whole genome shotgun (WGS) entry which is preliminary data.</text>
</comment>
<feature type="domain" description="YgjP-like metallopeptidase" evidence="1">
    <location>
        <begin position="87"/>
        <end position="144"/>
    </location>
</feature>
<keyword evidence="3" id="KW-1185">Reference proteome</keyword>
<dbReference type="InterPro" id="IPR002725">
    <property type="entry name" value="YgjP-like_metallopeptidase"/>
</dbReference>
<reference evidence="2 3" key="1">
    <citation type="submission" date="2020-08" db="EMBL/GenBank/DDBJ databases">
        <title>A Genomic Blueprint of the Chicken Gut Microbiome.</title>
        <authorList>
            <person name="Gilroy R."/>
            <person name="Ravi A."/>
            <person name="Getino M."/>
            <person name="Pursley I."/>
            <person name="Horton D.L."/>
            <person name="Alikhan N.-F."/>
            <person name="Baker D."/>
            <person name="Gharbi K."/>
            <person name="Hall N."/>
            <person name="Watson M."/>
            <person name="Adriaenssens E.M."/>
            <person name="Foster-Nyarko E."/>
            <person name="Jarju S."/>
            <person name="Secka A."/>
            <person name="Antonio M."/>
            <person name="Oren A."/>
            <person name="Chaudhuri R."/>
            <person name="La Ragione R.M."/>
            <person name="Hildebrand F."/>
            <person name="Pallen M.J."/>
        </authorList>
    </citation>
    <scope>NUCLEOTIDE SEQUENCE [LARGE SCALE GENOMIC DNA]</scope>
    <source>
        <strain evidence="2 3">Sa1YVA5</strain>
    </source>
</reference>
<dbReference type="Gene3D" id="3.30.2010.10">
    <property type="entry name" value="Metalloproteases ('zincins'), catalytic domain"/>
    <property type="match status" value="1"/>
</dbReference>
<gene>
    <name evidence="2" type="ORF">H9627_02715</name>
</gene>
<accession>A0A8I0HCR5</accession>
<name>A0A8I0HCR5_9CORY</name>
<evidence type="ECO:0000313" key="2">
    <source>
        <dbReference type="EMBL" id="MBD8029246.1"/>
    </source>
</evidence>